<dbReference type="SUPFAM" id="SSF57756">
    <property type="entry name" value="Retrovirus zinc finger-like domains"/>
    <property type="match status" value="1"/>
</dbReference>
<dbReference type="Pfam" id="PF03732">
    <property type="entry name" value="Retrotrans_gag"/>
    <property type="match status" value="1"/>
</dbReference>
<accession>A0ABQ5EQM4</accession>
<proteinExistence type="predicted"/>
<dbReference type="PANTHER" id="PTHR46148:SF59">
    <property type="entry name" value="NUCLEOTIDYLTRANSFERASE, RIBONUCLEASE H"/>
    <property type="match status" value="1"/>
</dbReference>
<comment type="caution">
    <text evidence="4">The sequence shown here is derived from an EMBL/GenBank/DDBJ whole genome shotgun (WGS) entry which is preliminary data.</text>
</comment>
<sequence length="523" mass="59591">METVFRISNCSVENQIKFSTCTLLAGALTWWNSHVRIVGYDVAYAMTWTDLRKKMTDKYSPRNEMKKLEAELWNFKVKGTDVTRYNQRFQELALLCVRIFPEESDKVERTDCGPVHYAAGTGEEKEYSGTLPCWQQRASFIIMALMRCKMIKSATRVGHLTRDCGVLLCSKLSKILTCYECGNQGHYKSDCPKLRTETMENQAEGTGTHGMVSPWKGVVRFGKRGKLNPRDAGPFKALARVEALAYKLSCLETVPLDGLHLDDKLHFVEEPLEIVGREVKRLKRSRIPLVKVRWNSKRGPEFTWEREDQFKKKYPHLFTKSAPSSSAASFMRCKSCMGETWNTVNLYIVFVVLDDDMALEDSSKQGRMIEEIDQDVGFTLVTPIKVSSQEDQPEDHLGVLSAAKVLADAAKVYTYSRRRRAVSTGSGGVSTVSRIVSTTGMIQQLKQRQERAGYEATIRLQEQLNEEESQRIARDAEIAQRLQEEINATKKQRMAQVNQATQGFIEDEWEDIRARVEADEELT</sequence>
<keyword evidence="4" id="KW-0695">RNA-directed DNA polymerase</keyword>
<dbReference type="PANTHER" id="PTHR46148">
    <property type="entry name" value="CHROMO DOMAIN-CONTAINING PROTEIN"/>
    <property type="match status" value="1"/>
</dbReference>
<name>A0ABQ5EQM4_9ASTR</name>
<protein>
    <submittedName>
        <fullName evidence="4">Reverse transcriptase domain-containing protein</fullName>
    </submittedName>
</protein>
<evidence type="ECO:0000259" key="3">
    <source>
        <dbReference type="PROSITE" id="PS50158"/>
    </source>
</evidence>
<dbReference type="InterPro" id="IPR036875">
    <property type="entry name" value="Znf_CCHC_sf"/>
</dbReference>
<evidence type="ECO:0000256" key="1">
    <source>
        <dbReference type="PROSITE-ProRule" id="PRU00047"/>
    </source>
</evidence>
<dbReference type="Gene3D" id="4.10.60.10">
    <property type="entry name" value="Zinc finger, CCHC-type"/>
    <property type="match status" value="1"/>
</dbReference>
<dbReference type="InterPro" id="IPR001878">
    <property type="entry name" value="Znf_CCHC"/>
</dbReference>
<keyword evidence="1" id="KW-0479">Metal-binding</keyword>
<organism evidence="4 5">
    <name type="scientific">Tanacetum coccineum</name>
    <dbReference type="NCBI Taxonomy" id="301880"/>
    <lineage>
        <taxon>Eukaryota</taxon>
        <taxon>Viridiplantae</taxon>
        <taxon>Streptophyta</taxon>
        <taxon>Embryophyta</taxon>
        <taxon>Tracheophyta</taxon>
        <taxon>Spermatophyta</taxon>
        <taxon>Magnoliopsida</taxon>
        <taxon>eudicotyledons</taxon>
        <taxon>Gunneridae</taxon>
        <taxon>Pentapetalae</taxon>
        <taxon>asterids</taxon>
        <taxon>campanulids</taxon>
        <taxon>Asterales</taxon>
        <taxon>Asteraceae</taxon>
        <taxon>Asteroideae</taxon>
        <taxon>Anthemideae</taxon>
        <taxon>Anthemidinae</taxon>
        <taxon>Tanacetum</taxon>
    </lineage>
</organism>
<evidence type="ECO:0000256" key="2">
    <source>
        <dbReference type="SAM" id="Coils"/>
    </source>
</evidence>
<dbReference type="SMART" id="SM00343">
    <property type="entry name" value="ZnF_C2HC"/>
    <property type="match status" value="1"/>
</dbReference>
<keyword evidence="4" id="KW-0808">Transferase</keyword>
<dbReference type="InterPro" id="IPR005162">
    <property type="entry name" value="Retrotrans_gag_dom"/>
</dbReference>
<keyword evidence="1" id="KW-0863">Zinc-finger</keyword>
<keyword evidence="5" id="KW-1185">Reference proteome</keyword>
<gene>
    <name evidence="4" type="ORF">Tco_0988323</name>
</gene>
<feature type="domain" description="CCHC-type" evidence="3">
    <location>
        <begin position="178"/>
        <end position="193"/>
    </location>
</feature>
<reference evidence="4" key="2">
    <citation type="submission" date="2022-01" db="EMBL/GenBank/DDBJ databases">
        <authorList>
            <person name="Yamashiro T."/>
            <person name="Shiraishi A."/>
            <person name="Satake H."/>
            <person name="Nakayama K."/>
        </authorList>
    </citation>
    <scope>NUCLEOTIDE SEQUENCE</scope>
</reference>
<dbReference type="Proteomes" id="UP001151760">
    <property type="component" value="Unassembled WGS sequence"/>
</dbReference>
<evidence type="ECO:0000313" key="5">
    <source>
        <dbReference type="Proteomes" id="UP001151760"/>
    </source>
</evidence>
<keyword evidence="1" id="KW-0862">Zinc</keyword>
<keyword evidence="2" id="KW-0175">Coiled coil</keyword>
<feature type="coiled-coil region" evidence="2">
    <location>
        <begin position="465"/>
        <end position="499"/>
    </location>
</feature>
<evidence type="ECO:0000313" key="4">
    <source>
        <dbReference type="EMBL" id="GJT53269.1"/>
    </source>
</evidence>
<keyword evidence="4" id="KW-0548">Nucleotidyltransferase</keyword>
<reference evidence="4" key="1">
    <citation type="journal article" date="2022" name="Int. J. Mol. Sci.">
        <title>Draft Genome of Tanacetum Coccineum: Genomic Comparison of Closely Related Tanacetum-Family Plants.</title>
        <authorList>
            <person name="Yamashiro T."/>
            <person name="Shiraishi A."/>
            <person name="Nakayama K."/>
            <person name="Satake H."/>
        </authorList>
    </citation>
    <scope>NUCLEOTIDE SEQUENCE</scope>
</reference>
<dbReference type="Pfam" id="PF00098">
    <property type="entry name" value="zf-CCHC"/>
    <property type="match status" value="1"/>
</dbReference>
<dbReference type="EMBL" id="BQNB010016572">
    <property type="protein sequence ID" value="GJT53269.1"/>
    <property type="molecule type" value="Genomic_DNA"/>
</dbReference>
<dbReference type="PROSITE" id="PS50158">
    <property type="entry name" value="ZF_CCHC"/>
    <property type="match status" value="1"/>
</dbReference>
<dbReference type="GO" id="GO:0003964">
    <property type="term" value="F:RNA-directed DNA polymerase activity"/>
    <property type="evidence" value="ECO:0007669"/>
    <property type="project" value="UniProtKB-KW"/>
</dbReference>